<evidence type="ECO:0000256" key="1">
    <source>
        <dbReference type="SAM" id="SignalP"/>
    </source>
</evidence>
<feature type="chain" id="PRO_5021741447" evidence="1">
    <location>
        <begin position="23"/>
        <end position="543"/>
    </location>
</feature>
<organism evidence="2 3">
    <name type="scientific">Caenimonas sedimenti</name>
    <dbReference type="NCBI Taxonomy" id="2596921"/>
    <lineage>
        <taxon>Bacteria</taxon>
        <taxon>Pseudomonadati</taxon>
        <taxon>Pseudomonadota</taxon>
        <taxon>Betaproteobacteria</taxon>
        <taxon>Burkholderiales</taxon>
        <taxon>Comamonadaceae</taxon>
        <taxon>Caenimonas</taxon>
    </lineage>
</organism>
<accession>A0A562ZVK9</accession>
<protein>
    <submittedName>
        <fullName evidence="2">Cell surface protein</fullName>
    </submittedName>
</protein>
<dbReference type="AlphaFoldDB" id="A0A562ZVK9"/>
<evidence type="ECO:0000313" key="3">
    <source>
        <dbReference type="Proteomes" id="UP000318199"/>
    </source>
</evidence>
<feature type="signal peptide" evidence="1">
    <location>
        <begin position="1"/>
        <end position="22"/>
    </location>
</feature>
<name>A0A562ZVK9_9BURK</name>
<dbReference type="Proteomes" id="UP000318199">
    <property type="component" value="Unassembled WGS sequence"/>
</dbReference>
<gene>
    <name evidence="2" type="ORF">FN976_07340</name>
</gene>
<dbReference type="EMBL" id="VOBQ01000004">
    <property type="protein sequence ID" value="TWO72503.1"/>
    <property type="molecule type" value="Genomic_DNA"/>
</dbReference>
<reference evidence="2 3" key="1">
    <citation type="submission" date="2019-07" db="EMBL/GenBank/DDBJ databases">
        <title>Caenimonas sedimenti sp. nov., isolated from activated sludge.</title>
        <authorList>
            <person name="Xu J."/>
        </authorList>
    </citation>
    <scope>NUCLEOTIDE SEQUENCE [LARGE SCALE GENOMIC DNA]</scope>
    <source>
        <strain evidence="2 3">HX-9-20</strain>
    </source>
</reference>
<keyword evidence="3" id="KW-1185">Reference proteome</keyword>
<comment type="caution">
    <text evidence="2">The sequence shown here is derived from an EMBL/GenBank/DDBJ whole genome shotgun (WGS) entry which is preliminary data.</text>
</comment>
<proteinExistence type="predicted"/>
<sequence length="543" mass="56187">MRKNALAMSIATLVGGMGFVGAASADVIVGTGAAPTSAVLGATTATQLVLAAGGIGHQLITPYFNAQNGNATIISVTNTDTVNGKVMKVRFRGASNSDDILDFTVLMSPGDVWNATVTAPTTTAPAQIVTSDKTCTLPQLAAGVPQQFVTARLTSKSGNDIPNNTREGYIEIFNMADIPSTQSLYDGSAVAKQSNLYTAIKHVAGTPPCTSTAINTAILDTNHTAEATAANRGLATPTTGLFGNWTIINVPQTTTYSGSMVAVRALTAGNVDGRGNFVVFPQSATQYPGVINNVTADPVLRTANVCTSLTAANVCTAAAGLPAIPAAFFDLPDMSTPYAGAATPLIQAGTLTAALAVQTVVNEYATDAIISAKTDWVFSMPTRRYSVAMDYSPATSRRLYSQTLDPTLNLPFFHDSNTRINTGNAQQICVDATAQTFYDREEQTKSSGAVFSPGNISITTFCGETSVLSFADSGVSVLGGTVARQDTSSSAFTNGWGVVNVRSGATNLGLPVMGGSFIKATNPQVAAGQSGTYGVSSEHRFTR</sequence>
<keyword evidence="1" id="KW-0732">Signal</keyword>
<evidence type="ECO:0000313" key="2">
    <source>
        <dbReference type="EMBL" id="TWO72503.1"/>
    </source>
</evidence>
<dbReference type="OrthoDB" id="5763254at2"/>